<dbReference type="InterPro" id="IPR001509">
    <property type="entry name" value="Epimerase_deHydtase"/>
</dbReference>
<comment type="caution">
    <text evidence="2">The sequence shown here is derived from an EMBL/GenBank/DDBJ whole genome shotgun (WGS) entry which is preliminary data.</text>
</comment>
<accession>A0A9Q4GIV1</accession>
<evidence type="ECO:0000313" key="2">
    <source>
        <dbReference type="EMBL" id="MCX2818631.1"/>
    </source>
</evidence>
<name>A0A9Q4GIV1_9EURY</name>
<organism evidence="2 3">
    <name type="scientific">Halorutilus salinus</name>
    <dbReference type="NCBI Taxonomy" id="2487751"/>
    <lineage>
        <taxon>Archaea</taxon>
        <taxon>Methanobacteriati</taxon>
        <taxon>Methanobacteriota</taxon>
        <taxon>Stenosarchaea group</taxon>
        <taxon>Halobacteria</taxon>
        <taxon>Halorutilales</taxon>
        <taxon>Halorutilaceae</taxon>
        <taxon>Halorutilus</taxon>
    </lineage>
</organism>
<sequence length="150" mass="16754">MKDGVSFRFFGSTVAEYAEQVSYPQVNRVSRLFVNTDGYSKQVGVGHRRCGLHRVSRSPETGRKNKIEVIDSLGFGERGRLPESVELHEIDLLNRDEVSEAMSPDTDIVFHLAANSDVRSGAGNLRLDLEQNTVATNNLLEAMKETSEKR</sequence>
<dbReference type="Gene3D" id="3.40.50.720">
    <property type="entry name" value="NAD(P)-binding Rossmann-like Domain"/>
    <property type="match status" value="1"/>
</dbReference>
<proteinExistence type="predicted"/>
<reference evidence="2" key="1">
    <citation type="submission" date="2022-09" db="EMBL/GenBank/DDBJ databases">
        <title>Haloadaptaus new haloarchaeum isolated from saline soil.</title>
        <authorList>
            <person name="Duran-Viseras A."/>
            <person name="Sanchez-Porro C."/>
            <person name="Ventosa A."/>
        </authorList>
    </citation>
    <scope>NUCLEOTIDE SEQUENCE</scope>
    <source>
        <strain evidence="2">F3-133</strain>
    </source>
</reference>
<feature type="domain" description="NAD-dependent epimerase/dehydratase" evidence="1">
    <location>
        <begin position="66"/>
        <end position="146"/>
    </location>
</feature>
<dbReference type="RefSeq" id="WP_266086476.1">
    <property type="nucleotide sequence ID" value="NZ_RKLV01000004.1"/>
</dbReference>
<dbReference type="Pfam" id="PF01370">
    <property type="entry name" value="Epimerase"/>
    <property type="match status" value="1"/>
</dbReference>
<evidence type="ECO:0000313" key="3">
    <source>
        <dbReference type="Proteomes" id="UP001149411"/>
    </source>
</evidence>
<dbReference type="SUPFAM" id="SSF51735">
    <property type="entry name" value="NAD(P)-binding Rossmann-fold domains"/>
    <property type="match status" value="1"/>
</dbReference>
<dbReference type="AlphaFoldDB" id="A0A9Q4GIV1"/>
<dbReference type="InterPro" id="IPR036291">
    <property type="entry name" value="NAD(P)-bd_dom_sf"/>
</dbReference>
<gene>
    <name evidence="2" type="ORF">EGH25_04600</name>
</gene>
<dbReference type="Proteomes" id="UP001149411">
    <property type="component" value="Unassembled WGS sequence"/>
</dbReference>
<protein>
    <submittedName>
        <fullName evidence="2">NAD-dependent epimerase/dehydratase family protein</fullName>
    </submittedName>
</protein>
<keyword evidence="3" id="KW-1185">Reference proteome</keyword>
<dbReference type="EMBL" id="RKLV01000004">
    <property type="protein sequence ID" value="MCX2818631.1"/>
    <property type="molecule type" value="Genomic_DNA"/>
</dbReference>
<evidence type="ECO:0000259" key="1">
    <source>
        <dbReference type="Pfam" id="PF01370"/>
    </source>
</evidence>